<feature type="transmembrane region" description="Helical" evidence="1">
    <location>
        <begin position="65"/>
        <end position="89"/>
    </location>
</feature>
<reference evidence="2 3" key="1">
    <citation type="submission" date="2016-10" db="EMBL/GenBank/DDBJ databases">
        <title>The whole genome sequencing and assembly of L. cotyniformis subsp. torquens DSM 20004 strain.</title>
        <authorList>
            <person name="Park M.-K."/>
            <person name="Lee Y.-J."/>
            <person name="Yi H."/>
            <person name="Bahn Y.-S."/>
            <person name="Kim J.F."/>
            <person name="Lee D.-W."/>
        </authorList>
    </citation>
    <scope>NUCLEOTIDE SEQUENCE [LARGE SCALE GENOMIC DNA]</scope>
    <source>
        <strain evidence="2 3">DSM 20004</strain>
    </source>
</reference>
<feature type="transmembrane region" description="Helical" evidence="1">
    <location>
        <begin position="95"/>
        <end position="115"/>
    </location>
</feature>
<sequence length="128" mass="13961">MKYQARLLSAGSWLCGCLVIMLMAANPVVPEASMFNGTGMWLALCVFTGLYILPMLGKLIKIDYGYYLLTGWLAINLLLFIVAGVPVVFSVGALGLRLLLGVTALLGLIDLMFWLPQALVPERPLQET</sequence>
<gene>
    <name evidence="2" type="ORF">LC20004_10845</name>
</gene>
<feature type="transmembrane region" description="Helical" evidence="1">
    <location>
        <begin position="34"/>
        <end position="53"/>
    </location>
</feature>
<keyword evidence="1" id="KW-0812">Transmembrane</keyword>
<keyword evidence="1" id="KW-1133">Transmembrane helix</keyword>
<keyword evidence="1" id="KW-0472">Membrane</keyword>
<evidence type="ECO:0000313" key="2">
    <source>
        <dbReference type="EMBL" id="ATO44359.1"/>
    </source>
</evidence>
<proteinExistence type="predicted"/>
<accession>A0A2D1KQJ4</accession>
<organism evidence="2 3">
    <name type="scientific">Loigolactobacillus coryniformis subsp. torquens DSM 20004 = KCTC 3535</name>
    <dbReference type="NCBI Taxonomy" id="1423822"/>
    <lineage>
        <taxon>Bacteria</taxon>
        <taxon>Bacillati</taxon>
        <taxon>Bacillota</taxon>
        <taxon>Bacilli</taxon>
        <taxon>Lactobacillales</taxon>
        <taxon>Lactobacillaceae</taxon>
        <taxon>Loigolactobacillus</taxon>
    </lineage>
</organism>
<dbReference type="GeneID" id="65917746"/>
<dbReference type="AlphaFoldDB" id="A0A2D1KQJ4"/>
<name>A0A2D1KQJ4_9LACO</name>
<dbReference type="OrthoDB" id="2295998at2"/>
<keyword evidence="3" id="KW-1185">Reference proteome</keyword>
<protein>
    <submittedName>
        <fullName evidence="2">Uncharacterized protein</fullName>
    </submittedName>
</protein>
<dbReference type="RefSeq" id="WP_010009028.1">
    <property type="nucleotide sequence ID" value="NZ_AEOS01000332.1"/>
</dbReference>
<dbReference type="Proteomes" id="UP000223559">
    <property type="component" value="Chromosome"/>
</dbReference>
<dbReference type="PROSITE" id="PS51257">
    <property type="entry name" value="PROKAR_LIPOPROTEIN"/>
    <property type="match status" value="1"/>
</dbReference>
<evidence type="ECO:0000313" key="3">
    <source>
        <dbReference type="Proteomes" id="UP000223559"/>
    </source>
</evidence>
<dbReference type="EMBL" id="CP017697">
    <property type="protein sequence ID" value="ATO44359.1"/>
    <property type="molecule type" value="Genomic_DNA"/>
</dbReference>
<dbReference type="KEGG" id="lcy:LC20004_10845"/>
<evidence type="ECO:0000256" key="1">
    <source>
        <dbReference type="SAM" id="Phobius"/>
    </source>
</evidence>